<comment type="caution">
    <text evidence="1">The sequence shown here is derived from an EMBL/GenBank/DDBJ whole genome shotgun (WGS) entry which is preliminary data.</text>
</comment>
<accession>A0A4S4KPL5</accession>
<evidence type="ECO:0000313" key="1">
    <source>
        <dbReference type="EMBL" id="THH00532.1"/>
    </source>
</evidence>
<sequence>MLQGVYEKYSKIGGVWTAAAAKQVGSGESFGLVVSNHNLTFGGLLQIKDEPDEDQKLEGLINNREEEMDVAMVLRDLNIDPALLNQPESGHDIPYQSTIHPSSSSPPSLLALLNSTPPLSSAASSGLSTFDTVIYSLTADSSRDNPEDGTPGRLEMKVPVSNVVIDLTQESEEGTSLKRKQTALETVAGLGPPAKKMRTYAQVTQQNEQNTTNEAVPDNLIKHLGSSSGPALSFKAPLGLSQDKPASPSLTLLSSPLPVIAPLCNQHRPQSLQLNSDIEFYTFMDLRFEQGWATYNMNSRKYVEATDLYNNQLVQANEAKGIKLTIKKRPRAIADKLALIEAMCSQRIIAGNYAYGVKTQDKNNSPPKWPQPEGIFTDGTHFHPFAFLEHLRRLYEKAIVEGDITYENMESEAFFEMLKARLDTMDIEEDGKTLKMPVFRLYSYLTMSPPLEQLVMTRDGKRYLRVDCLREN</sequence>
<evidence type="ECO:0000313" key="2">
    <source>
        <dbReference type="Proteomes" id="UP000309038"/>
    </source>
</evidence>
<organism evidence="1 2">
    <name type="scientific">Hermanssonia centrifuga</name>
    <dbReference type="NCBI Taxonomy" id="98765"/>
    <lineage>
        <taxon>Eukaryota</taxon>
        <taxon>Fungi</taxon>
        <taxon>Dikarya</taxon>
        <taxon>Basidiomycota</taxon>
        <taxon>Agaricomycotina</taxon>
        <taxon>Agaricomycetes</taxon>
        <taxon>Polyporales</taxon>
        <taxon>Meruliaceae</taxon>
        <taxon>Hermanssonia</taxon>
    </lineage>
</organism>
<dbReference type="EMBL" id="SGPJ01000047">
    <property type="protein sequence ID" value="THH00532.1"/>
    <property type="molecule type" value="Genomic_DNA"/>
</dbReference>
<dbReference type="AlphaFoldDB" id="A0A4S4KPL5"/>
<name>A0A4S4KPL5_9APHY</name>
<dbReference type="Proteomes" id="UP000309038">
    <property type="component" value="Unassembled WGS sequence"/>
</dbReference>
<proteinExistence type="predicted"/>
<keyword evidence="2" id="KW-1185">Reference proteome</keyword>
<reference evidence="1 2" key="1">
    <citation type="submission" date="2019-02" db="EMBL/GenBank/DDBJ databases">
        <title>Genome sequencing of the rare red list fungi Phlebia centrifuga.</title>
        <authorList>
            <person name="Buettner E."/>
            <person name="Kellner H."/>
        </authorList>
    </citation>
    <scope>NUCLEOTIDE SEQUENCE [LARGE SCALE GENOMIC DNA]</scope>
    <source>
        <strain evidence="1 2">DSM 108282</strain>
    </source>
</reference>
<gene>
    <name evidence="1" type="ORF">EW026_g2009</name>
</gene>
<protein>
    <submittedName>
        <fullName evidence="1">Uncharacterized protein</fullName>
    </submittedName>
</protein>